<dbReference type="PANTHER" id="PTHR15627:SF8">
    <property type="entry name" value="TRNA-URIDINE AMINOCARBOXYPROPYLTRANSFERASE 1"/>
    <property type="match status" value="1"/>
</dbReference>
<evidence type="ECO:0000256" key="7">
    <source>
        <dbReference type="ARBA" id="ARBA00037050"/>
    </source>
</evidence>
<protein>
    <recommendedName>
        <fullName evidence="9">tRNA-uridine aminocarboxypropyltransferase 1</fullName>
        <ecNumber evidence="2">2.5.1.25</ecNumber>
    </recommendedName>
    <alternativeName>
        <fullName evidence="10">DTW domain-containing protein 1</fullName>
    </alternativeName>
</protein>
<dbReference type="OrthoDB" id="3173at2759"/>
<dbReference type="PANTHER" id="PTHR15627">
    <property type="entry name" value="NATURAL KILLER CELL-SPECIFIC ANTIGEN KLIP1"/>
    <property type="match status" value="1"/>
</dbReference>
<dbReference type="GO" id="GO:0016432">
    <property type="term" value="F:tRNA-uridine aminocarboxypropyltransferase activity"/>
    <property type="evidence" value="ECO:0007669"/>
    <property type="project" value="UniProtKB-EC"/>
</dbReference>
<dbReference type="GO" id="GO:0006400">
    <property type="term" value="P:tRNA modification"/>
    <property type="evidence" value="ECO:0007669"/>
    <property type="project" value="TreeGrafter"/>
</dbReference>
<accession>A0A7R8W7L0</accession>
<sequence length="261" mass="29412">MSSEANKPPDEDDLWEALEVTPADVLEGMSVRSPCPNCNRSRMYFCYTCFIPVASLHVFSVAPEGRLPNVRLPVDVDIIKHPKEVEGKSTAVHAAVLAPAQVKIYTHPIFPDYPSDGSVLLVFPSPEARSIEAEMALRNSQASSRPLKKLVFIDSTWNQTPRIVKDPRLKSLPRVKLEGVRTLFWRYQHGKPRTHLATIEAIYHALRVVRSTKEDAGGDNGLGNLLFFFKFMYDKVVSLYGKDNIKAFQDVDDVDLRFAVR</sequence>
<comment type="subcellular location">
    <subcellularLocation>
        <location evidence="1">Nucleus</location>
    </subcellularLocation>
</comment>
<dbReference type="Pfam" id="PF03942">
    <property type="entry name" value="DTW"/>
    <property type="match status" value="1"/>
</dbReference>
<dbReference type="EC" id="2.5.1.25" evidence="2"/>
<keyword evidence="5" id="KW-0819">tRNA processing</keyword>
<organism evidence="12">
    <name type="scientific">Cyprideis torosa</name>
    <dbReference type="NCBI Taxonomy" id="163714"/>
    <lineage>
        <taxon>Eukaryota</taxon>
        <taxon>Metazoa</taxon>
        <taxon>Ecdysozoa</taxon>
        <taxon>Arthropoda</taxon>
        <taxon>Crustacea</taxon>
        <taxon>Oligostraca</taxon>
        <taxon>Ostracoda</taxon>
        <taxon>Podocopa</taxon>
        <taxon>Podocopida</taxon>
        <taxon>Cytherocopina</taxon>
        <taxon>Cytheroidea</taxon>
        <taxon>Cytherideidae</taxon>
        <taxon>Cyprideis</taxon>
    </lineage>
</organism>
<proteinExistence type="inferred from homology"/>
<comment type="catalytic activity">
    <reaction evidence="11">
        <text>a uridine in tRNA + S-adenosyl-L-methionine = a 3-[(3S)-3-amino-3-carboxypropyl]uridine in tRNA + S-methyl-5'-thioadenosine + H(+)</text>
        <dbReference type="Rhea" id="RHEA:62432"/>
        <dbReference type="Rhea" id="RHEA-COMP:13339"/>
        <dbReference type="Rhea" id="RHEA-COMP:16092"/>
        <dbReference type="ChEBI" id="CHEBI:15378"/>
        <dbReference type="ChEBI" id="CHEBI:17509"/>
        <dbReference type="ChEBI" id="CHEBI:59789"/>
        <dbReference type="ChEBI" id="CHEBI:65315"/>
        <dbReference type="ChEBI" id="CHEBI:82930"/>
        <dbReference type="EC" id="2.5.1.25"/>
    </reaction>
</comment>
<evidence type="ECO:0000256" key="11">
    <source>
        <dbReference type="ARBA" id="ARBA00048718"/>
    </source>
</evidence>
<dbReference type="InterPro" id="IPR051521">
    <property type="entry name" value="tRNA_Mod/Golgi_Maint"/>
</dbReference>
<dbReference type="InterPro" id="IPR005636">
    <property type="entry name" value="DTW"/>
</dbReference>
<name>A0A7R8W7L0_9CRUS</name>
<dbReference type="SMART" id="SM01144">
    <property type="entry name" value="DTW"/>
    <property type="match status" value="1"/>
</dbReference>
<evidence type="ECO:0000256" key="10">
    <source>
        <dbReference type="ARBA" id="ARBA00042508"/>
    </source>
</evidence>
<evidence type="ECO:0000256" key="6">
    <source>
        <dbReference type="ARBA" id="ARBA00023242"/>
    </source>
</evidence>
<dbReference type="GO" id="GO:0005634">
    <property type="term" value="C:nucleus"/>
    <property type="evidence" value="ECO:0007669"/>
    <property type="project" value="UniProtKB-SubCell"/>
</dbReference>
<dbReference type="AlphaFoldDB" id="A0A7R8W7L0"/>
<evidence type="ECO:0000256" key="4">
    <source>
        <dbReference type="ARBA" id="ARBA00022691"/>
    </source>
</evidence>
<comment type="function">
    <text evidence="7">Catalyzes the formation of 3-(3-amino-3-carboxypropyl)uridine (acp3U) at position 20 in the D-loop of several cytoplasmic tRNAs (acp3U(20)).</text>
</comment>
<reference evidence="12" key="1">
    <citation type="submission" date="2020-11" db="EMBL/GenBank/DDBJ databases">
        <authorList>
            <person name="Tran Van P."/>
        </authorList>
    </citation>
    <scope>NUCLEOTIDE SEQUENCE</scope>
</reference>
<evidence type="ECO:0000256" key="2">
    <source>
        <dbReference type="ARBA" id="ARBA00012386"/>
    </source>
</evidence>
<evidence type="ECO:0000256" key="5">
    <source>
        <dbReference type="ARBA" id="ARBA00022694"/>
    </source>
</evidence>
<keyword evidence="3" id="KW-0808">Transferase</keyword>
<evidence type="ECO:0000256" key="9">
    <source>
        <dbReference type="ARBA" id="ARBA00039242"/>
    </source>
</evidence>
<keyword evidence="6" id="KW-0539">Nucleus</keyword>
<evidence type="ECO:0000256" key="1">
    <source>
        <dbReference type="ARBA" id="ARBA00004123"/>
    </source>
</evidence>
<evidence type="ECO:0000256" key="8">
    <source>
        <dbReference type="ARBA" id="ARBA00038290"/>
    </source>
</evidence>
<dbReference type="EMBL" id="OB660830">
    <property type="protein sequence ID" value="CAD7226443.1"/>
    <property type="molecule type" value="Genomic_DNA"/>
</dbReference>
<evidence type="ECO:0000313" key="12">
    <source>
        <dbReference type="EMBL" id="CAD7226443.1"/>
    </source>
</evidence>
<keyword evidence="4" id="KW-0949">S-adenosyl-L-methionine</keyword>
<gene>
    <name evidence="12" type="ORF">CTOB1V02_LOCUS4361</name>
</gene>
<evidence type="ECO:0000256" key="3">
    <source>
        <dbReference type="ARBA" id="ARBA00022679"/>
    </source>
</evidence>
<comment type="similarity">
    <text evidence="8">Belongs to the TDD superfamily. DTWD1 family.</text>
</comment>